<feature type="compositionally biased region" description="Basic and acidic residues" evidence="1">
    <location>
        <begin position="300"/>
        <end position="309"/>
    </location>
</feature>
<dbReference type="AlphaFoldDB" id="A0AAD7RBZ3"/>
<comment type="caution">
    <text evidence="2">The sequence shown here is derived from an EMBL/GenBank/DDBJ whole genome shotgun (WGS) entry which is preliminary data.</text>
</comment>
<accession>A0AAD7RBZ3</accession>
<feature type="compositionally biased region" description="Basic and acidic residues" evidence="1">
    <location>
        <begin position="332"/>
        <end position="345"/>
    </location>
</feature>
<evidence type="ECO:0000313" key="2">
    <source>
        <dbReference type="EMBL" id="KAJ8377275.1"/>
    </source>
</evidence>
<protein>
    <submittedName>
        <fullName evidence="2">Uncharacterized protein</fullName>
    </submittedName>
</protein>
<evidence type="ECO:0000313" key="3">
    <source>
        <dbReference type="Proteomes" id="UP001221898"/>
    </source>
</evidence>
<feature type="region of interest" description="Disordered" evidence="1">
    <location>
        <begin position="470"/>
        <end position="561"/>
    </location>
</feature>
<name>A0AAD7RBZ3_9TELE</name>
<organism evidence="2 3">
    <name type="scientific">Aldrovandia affinis</name>
    <dbReference type="NCBI Taxonomy" id="143900"/>
    <lineage>
        <taxon>Eukaryota</taxon>
        <taxon>Metazoa</taxon>
        <taxon>Chordata</taxon>
        <taxon>Craniata</taxon>
        <taxon>Vertebrata</taxon>
        <taxon>Euteleostomi</taxon>
        <taxon>Actinopterygii</taxon>
        <taxon>Neopterygii</taxon>
        <taxon>Teleostei</taxon>
        <taxon>Notacanthiformes</taxon>
        <taxon>Halosauridae</taxon>
        <taxon>Aldrovandia</taxon>
    </lineage>
</organism>
<proteinExistence type="predicted"/>
<keyword evidence="3" id="KW-1185">Reference proteome</keyword>
<gene>
    <name evidence="2" type="ORF">AAFF_G00261840</name>
</gene>
<dbReference type="Proteomes" id="UP001221898">
    <property type="component" value="Unassembled WGS sequence"/>
</dbReference>
<feature type="region of interest" description="Disordered" evidence="1">
    <location>
        <begin position="248"/>
        <end position="394"/>
    </location>
</feature>
<dbReference type="EMBL" id="JAINUG010000359">
    <property type="protein sequence ID" value="KAJ8377275.1"/>
    <property type="molecule type" value="Genomic_DNA"/>
</dbReference>
<sequence length="600" mass="64266">MLLHRETGLPSPAHFSLPGTQDTDPRDFQGTVSMERGVWNGGHKAARMGPWPGTNAQAAVNGNYVGQNTNTWQEALSSVQDLGNKASVSRLNPTSDLRSPSGVQAYRPGSLHGTVSRGQHPAVSLPNSAVPAGQGAHQHLQETRPADPGFSNHVAQDGGVTDSNNDLPCKIQSVMSMSGEAAMAGLFDFKMPNVAPVSLKADVRTGVERAESTIKSDITDTLSSIKISMLPPEEAWLFFHGELSDVQKEEKPQSELSAGEGVKKEESQVEEEQTETQVNVAEPGGVTEEEESVDSSFGRQENDESKEPMESSMAGDRSPATELNGALVHTPETSKDELPVGKEAADECTESKSVVDSTQDAVNGTEREDAGSCAEQEDRRTDPPECSSVGSLPDIDPFGLLVVSPASNISGVENDDAYSESEELNAAAAVLEQLLRESVSEGAETAQRKLKQGKTKRLKKGELVHGMRNMLSASGPGEAQAKIAGGAGDARQMAVKEKDHSLGYRLQSRSSPFKGAPHGVETKKSARQGKGTRNVTLRDEQPGRQRQKSHKGTQGGSCSKNLVEKDSCYKAMSHSKATVSTSTCISFLEYKRRHMLNHKK</sequence>
<feature type="compositionally biased region" description="Polar residues" evidence="1">
    <location>
        <begin position="351"/>
        <end position="362"/>
    </location>
</feature>
<feature type="compositionally biased region" description="Basic residues" evidence="1">
    <location>
        <begin position="448"/>
        <end position="459"/>
    </location>
</feature>
<feature type="region of interest" description="Disordered" evidence="1">
    <location>
        <begin position="442"/>
        <end position="461"/>
    </location>
</feature>
<evidence type="ECO:0000256" key="1">
    <source>
        <dbReference type="SAM" id="MobiDB-lite"/>
    </source>
</evidence>
<reference evidence="2" key="1">
    <citation type="journal article" date="2023" name="Science">
        <title>Genome structures resolve the early diversification of teleost fishes.</title>
        <authorList>
            <person name="Parey E."/>
            <person name="Louis A."/>
            <person name="Montfort J."/>
            <person name="Bouchez O."/>
            <person name="Roques C."/>
            <person name="Iampietro C."/>
            <person name="Lluch J."/>
            <person name="Castinel A."/>
            <person name="Donnadieu C."/>
            <person name="Desvignes T."/>
            <person name="Floi Bucao C."/>
            <person name="Jouanno E."/>
            <person name="Wen M."/>
            <person name="Mejri S."/>
            <person name="Dirks R."/>
            <person name="Jansen H."/>
            <person name="Henkel C."/>
            <person name="Chen W.J."/>
            <person name="Zahm M."/>
            <person name="Cabau C."/>
            <person name="Klopp C."/>
            <person name="Thompson A.W."/>
            <person name="Robinson-Rechavi M."/>
            <person name="Braasch I."/>
            <person name="Lecointre G."/>
            <person name="Bobe J."/>
            <person name="Postlethwait J.H."/>
            <person name="Berthelot C."/>
            <person name="Roest Crollius H."/>
            <person name="Guiguen Y."/>
        </authorList>
    </citation>
    <scope>NUCLEOTIDE SEQUENCE</scope>
    <source>
        <strain evidence="2">NC1722</strain>
    </source>
</reference>
<feature type="compositionally biased region" description="Basic and acidic residues" evidence="1">
    <location>
        <begin position="365"/>
        <end position="383"/>
    </location>
</feature>
<feature type="region of interest" description="Disordered" evidence="1">
    <location>
        <begin position="1"/>
        <end position="26"/>
    </location>
</feature>